<dbReference type="AlphaFoldDB" id="A0AAN9GKD4"/>
<name>A0AAN9GKD4_9CAEN</name>
<keyword evidence="3" id="KW-1185">Reference proteome</keyword>
<comment type="caution">
    <text evidence="2">The sequence shown here is derived from an EMBL/GenBank/DDBJ whole genome shotgun (WGS) entry which is preliminary data.</text>
</comment>
<proteinExistence type="predicted"/>
<gene>
    <name evidence="2" type="ORF">V1264_013868</name>
</gene>
<evidence type="ECO:0000256" key="1">
    <source>
        <dbReference type="SAM" id="MobiDB-lite"/>
    </source>
</evidence>
<organism evidence="2 3">
    <name type="scientific">Littorina saxatilis</name>
    <dbReference type="NCBI Taxonomy" id="31220"/>
    <lineage>
        <taxon>Eukaryota</taxon>
        <taxon>Metazoa</taxon>
        <taxon>Spiralia</taxon>
        <taxon>Lophotrochozoa</taxon>
        <taxon>Mollusca</taxon>
        <taxon>Gastropoda</taxon>
        <taxon>Caenogastropoda</taxon>
        <taxon>Littorinimorpha</taxon>
        <taxon>Littorinoidea</taxon>
        <taxon>Littorinidae</taxon>
        <taxon>Littorina</taxon>
    </lineage>
</organism>
<feature type="compositionally biased region" description="Basic and acidic residues" evidence="1">
    <location>
        <begin position="185"/>
        <end position="198"/>
    </location>
</feature>
<protein>
    <submittedName>
        <fullName evidence="2">Uncharacterized protein</fullName>
    </submittedName>
</protein>
<feature type="compositionally biased region" description="Pro residues" evidence="1">
    <location>
        <begin position="236"/>
        <end position="252"/>
    </location>
</feature>
<sequence>MQEALMQQILNAQKHSAQHLTLPGARFSGPGVAFAGATAAATTFGPMGGMGMGPIPPQYPLAFHHLAQTYMHAVWRQGLCHQTSTSSSSNSSSTSTASAVSLQTWNSADPAQQSSSYNAFSKSTKAAARALAASGSGSGSDPGKKTLTPAERMREYREKLKRNPEVYQRYKQMNALRSRLARMRRSQEQVERDREKARQRNKKYRPDGAPSPDDLDLMALAAEGSPLDFSLSSAVTPPPTHLLHEPPAPLPHTPYDDASLPDDNVDLPSCLTEEWEPPVSFHDASATSP</sequence>
<feature type="region of interest" description="Disordered" evidence="1">
    <location>
        <begin position="131"/>
        <end position="152"/>
    </location>
</feature>
<reference evidence="2 3" key="1">
    <citation type="submission" date="2024-02" db="EMBL/GenBank/DDBJ databases">
        <title>Chromosome-scale genome assembly of the rough periwinkle Littorina saxatilis.</title>
        <authorList>
            <person name="De Jode A."/>
            <person name="Faria R."/>
            <person name="Formenti G."/>
            <person name="Sims Y."/>
            <person name="Smith T.P."/>
            <person name="Tracey A."/>
            <person name="Wood J.M.D."/>
            <person name="Zagrodzka Z.B."/>
            <person name="Johannesson K."/>
            <person name="Butlin R.K."/>
            <person name="Leder E.H."/>
        </authorList>
    </citation>
    <scope>NUCLEOTIDE SEQUENCE [LARGE SCALE GENOMIC DNA]</scope>
    <source>
        <strain evidence="2">Snail1</strain>
        <tissue evidence="2">Muscle</tissue>
    </source>
</reference>
<feature type="compositionally biased region" description="Low complexity" evidence="1">
    <location>
        <begin position="131"/>
        <end position="141"/>
    </location>
</feature>
<feature type="region of interest" description="Disordered" evidence="1">
    <location>
        <begin position="228"/>
        <end position="289"/>
    </location>
</feature>
<dbReference type="Proteomes" id="UP001374579">
    <property type="component" value="Unassembled WGS sequence"/>
</dbReference>
<feature type="region of interest" description="Disordered" evidence="1">
    <location>
        <begin position="177"/>
        <end position="215"/>
    </location>
</feature>
<accession>A0AAN9GKD4</accession>
<evidence type="ECO:0000313" key="2">
    <source>
        <dbReference type="EMBL" id="KAK7109910.1"/>
    </source>
</evidence>
<dbReference type="EMBL" id="JBAMIC010000003">
    <property type="protein sequence ID" value="KAK7109910.1"/>
    <property type="molecule type" value="Genomic_DNA"/>
</dbReference>
<evidence type="ECO:0000313" key="3">
    <source>
        <dbReference type="Proteomes" id="UP001374579"/>
    </source>
</evidence>